<evidence type="ECO:0000256" key="7">
    <source>
        <dbReference type="ARBA" id="ARBA00023027"/>
    </source>
</evidence>
<feature type="domain" description="Cytidyltransferase-like" evidence="9">
    <location>
        <begin position="18"/>
        <end position="225"/>
    </location>
</feature>
<comment type="pathway">
    <text evidence="1">Cofactor biosynthesis; NAD(+) biosynthesis.</text>
</comment>
<proteinExistence type="inferred from homology"/>
<evidence type="ECO:0000256" key="4">
    <source>
        <dbReference type="ARBA" id="ARBA00022695"/>
    </source>
</evidence>
<dbReference type="AlphaFoldDB" id="X0SW50"/>
<dbReference type="InterPro" id="IPR005248">
    <property type="entry name" value="NadD/NMNAT"/>
</dbReference>
<dbReference type="InterPro" id="IPR004821">
    <property type="entry name" value="Cyt_trans-like"/>
</dbReference>
<dbReference type="Gene3D" id="3.40.50.620">
    <property type="entry name" value="HUPs"/>
    <property type="match status" value="1"/>
</dbReference>
<keyword evidence="2" id="KW-0662">Pyridine nucleotide biosynthesis</keyword>
<reference evidence="10" key="1">
    <citation type="journal article" date="2014" name="Front. Microbiol.">
        <title>High frequency of phylogenetically diverse reductive dehalogenase-homologous genes in deep subseafloor sedimentary metagenomes.</title>
        <authorList>
            <person name="Kawai M."/>
            <person name="Futagami T."/>
            <person name="Toyoda A."/>
            <person name="Takaki Y."/>
            <person name="Nishi S."/>
            <person name="Hori S."/>
            <person name="Arai W."/>
            <person name="Tsubouchi T."/>
            <person name="Morono Y."/>
            <person name="Uchiyama I."/>
            <person name="Ito T."/>
            <person name="Fujiyama A."/>
            <person name="Inagaki F."/>
            <person name="Takami H."/>
        </authorList>
    </citation>
    <scope>NUCLEOTIDE SEQUENCE</scope>
    <source>
        <strain evidence="10">Expedition CK06-06</strain>
    </source>
</reference>
<evidence type="ECO:0000313" key="10">
    <source>
        <dbReference type="EMBL" id="GAF85423.1"/>
    </source>
</evidence>
<keyword evidence="6" id="KW-0067">ATP-binding</keyword>
<dbReference type="NCBIfam" id="TIGR00125">
    <property type="entry name" value="cyt_tran_rel"/>
    <property type="match status" value="1"/>
</dbReference>
<evidence type="ECO:0000256" key="5">
    <source>
        <dbReference type="ARBA" id="ARBA00022741"/>
    </source>
</evidence>
<dbReference type="GO" id="GO:0009435">
    <property type="term" value="P:NAD+ biosynthetic process"/>
    <property type="evidence" value="ECO:0007669"/>
    <property type="project" value="UniProtKB-UniPathway"/>
</dbReference>
<comment type="caution">
    <text evidence="10">The sequence shown here is derived from an EMBL/GenBank/DDBJ whole genome shotgun (WGS) entry which is preliminary data.</text>
</comment>
<dbReference type="PANTHER" id="PTHR39321:SF3">
    <property type="entry name" value="PHOSPHOPANTETHEINE ADENYLYLTRANSFERASE"/>
    <property type="match status" value="1"/>
</dbReference>
<evidence type="ECO:0000256" key="2">
    <source>
        <dbReference type="ARBA" id="ARBA00022642"/>
    </source>
</evidence>
<protein>
    <recommendedName>
        <fullName evidence="9">Cytidyltransferase-like domain-containing protein</fullName>
    </recommendedName>
</protein>
<dbReference type="SUPFAM" id="SSF52374">
    <property type="entry name" value="Nucleotidylyl transferase"/>
    <property type="match status" value="1"/>
</dbReference>
<dbReference type="NCBIfam" id="TIGR00482">
    <property type="entry name" value="nicotinate (nicotinamide) nucleotide adenylyltransferase"/>
    <property type="match status" value="1"/>
</dbReference>
<dbReference type="InterPro" id="IPR014729">
    <property type="entry name" value="Rossmann-like_a/b/a_fold"/>
</dbReference>
<evidence type="ECO:0000256" key="3">
    <source>
        <dbReference type="ARBA" id="ARBA00022679"/>
    </source>
</evidence>
<organism evidence="10">
    <name type="scientific">marine sediment metagenome</name>
    <dbReference type="NCBI Taxonomy" id="412755"/>
    <lineage>
        <taxon>unclassified sequences</taxon>
        <taxon>metagenomes</taxon>
        <taxon>ecological metagenomes</taxon>
    </lineage>
</organism>
<feature type="compositionally biased region" description="Low complexity" evidence="8">
    <location>
        <begin position="110"/>
        <end position="132"/>
    </location>
</feature>
<evidence type="ECO:0000256" key="8">
    <source>
        <dbReference type="SAM" id="MobiDB-lite"/>
    </source>
</evidence>
<dbReference type="HAMAP" id="MF_00244">
    <property type="entry name" value="NaMN_adenylyltr"/>
    <property type="match status" value="1"/>
</dbReference>
<keyword evidence="3" id="KW-0808">Transferase</keyword>
<evidence type="ECO:0000256" key="1">
    <source>
        <dbReference type="ARBA" id="ARBA00004790"/>
    </source>
</evidence>
<dbReference type="EMBL" id="BARS01003705">
    <property type="protein sequence ID" value="GAF85423.1"/>
    <property type="molecule type" value="Genomic_DNA"/>
</dbReference>
<feature type="region of interest" description="Disordered" evidence="8">
    <location>
        <begin position="110"/>
        <end position="137"/>
    </location>
</feature>
<gene>
    <name evidence="10" type="ORF">S01H1_07183</name>
</gene>
<evidence type="ECO:0000256" key="6">
    <source>
        <dbReference type="ARBA" id="ARBA00022840"/>
    </source>
</evidence>
<evidence type="ECO:0000259" key="9">
    <source>
        <dbReference type="Pfam" id="PF01467"/>
    </source>
</evidence>
<dbReference type="PANTHER" id="PTHR39321">
    <property type="entry name" value="NICOTINATE-NUCLEOTIDE ADENYLYLTRANSFERASE-RELATED"/>
    <property type="match status" value="1"/>
</dbReference>
<dbReference type="GO" id="GO:0070566">
    <property type="term" value="F:adenylyltransferase activity"/>
    <property type="evidence" value="ECO:0007669"/>
    <property type="project" value="UniProtKB-ARBA"/>
</dbReference>
<dbReference type="Pfam" id="PF01467">
    <property type="entry name" value="CTP_transf_like"/>
    <property type="match status" value="1"/>
</dbReference>
<accession>X0SW50</accession>
<keyword evidence="5" id="KW-0547">Nucleotide-binding</keyword>
<sequence>MPENAFPRNGGCTRRIGLFGGSFDPIHEGHLRAAEDALRSLALERVLLVPAGSQPLKGAHAGPEHRLAMVRLAVEERDGLEASDVEVRRGGKSYTVDTVRELAARLSMVKSPAAAEPSSPKSETFGRQLLPGRRGRGGPRGDVELYLIIGTDAVRDLPDWRDVEGIFRRARPAVLERPGEEPVDWDALARKLPGRLALNLREELRASVVRLERPVDVSSTEIRRRLAAGESIEGLVPSAVEGYIREHGLYRK</sequence>
<keyword evidence="7" id="KW-0520">NAD</keyword>
<name>X0SW50_9ZZZZ</name>
<dbReference type="CDD" id="cd02165">
    <property type="entry name" value="NMNAT"/>
    <property type="match status" value="1"/>
</dbReference>
<keyword evidence="4" id="KW-0548">Nucleotidyltransferase</keyword>
<dbReference type="UniPathway" id="UPA00253"/>
<dbReference type="GO" id="GO:0005524">
    <property type="term" value="F:ATP binding"/>
    <property type="evidence" value="ECO:0007669"/>
    <property type="project" value="UniProtKB-KW"/>
</dbReference>